<dbReference type="Proteomes" id="UP000036471">
    <property type="component" value="Unassembled WGS sequence"/>
</dbReference>
<organism evidence="1 2">
    <name type="scientific">Methylobacterium indicum</name>
    <dbReference type="NCBI Taxonomy" id="1775910"/>
    <lineage>
        <taxon>Bacteria</taxon>
        <taxon>Pseudomonadati</taxon>
        <taxon>Pseudomonadota</taxon>
        <taxon>Alphaproteobacteria</taxon>
        <taxon>Hyphomicrobiales</taxon>
        <taxon>Methylobacteriaceae</taxon>
        <taxon>Methylobacterium</taxon>
    </lineage>
</organism>
<evidence type="ECO:0000313" key="1">
    <source>
        <dbReference type="EMBL" id="KMO24843.1"/>
    </source>
</evidence>
<protein>
    <submittedName>
        <fullName evidence="1">Uncharacterized protein</fullName>
    </submittedName>
</protein>
<comment type="caution">
    <text evidence="1">The sequence shown here is derived from an EMBL/GenBank/DDBJ whole genome shotgun (WGS) entry which is preliminary data.</text>
</comment>
<sequence length="112" mass="12271">MTSCPTRPLPAATLFMILFPESFDEDPERCYAVAVRMEAAHPGLRFRAVQNRFIRPENGFTLSCSEPTLIPCVGAAGEGVYAESQPARPSLETMRELEESLRIAVRGAAALD</sequence>
<proteinExistence type="predicted"/>
<dbReference type="EMBL" id="JTHG01000069">
    <property type="protein sequence ID" value="KMO24843.1"/>
    <property type="molecule type" value="Genomic_DNA"/>
</dbReference>
<keyword evidence="2" id="KW-1185">Reference proteome</keyword>
<evidence type="ECO:0000313" key="2">
    <source>
        <dbReference type="Proteomes" id="UP000036471"/>
    </source>
</evidence>
<reference evidence="1 2" key="1">
    <citation type="submission" date="2014-11" db="EMBL/GenBank/DDBJ databases">
        <title>Comparative genomics of Methylobacterium species.</title>
        <authorList>
            <person name="Chaudhry V."/>
            <person name="Patil P.B."/>
        </authorList>
    </citation>
    <scope>NUCLEOTIDE SEQUENCE [LARGE SCALE GENOMIC DNA]</scope>
    <source>
        <strain evidence="1 2">SE3.6</strain>
    </source>
</reference>
<gene>
    <name evidence="1" type="ORF">QR79_10210</name>
</gene>
<name>A0ABR5HEJ1_9HYPH</name>
<accession>A0ABR5HEJ1</accession>